<dbReference type="Proteomes" id="UP000324222">
    <property type="component" value="Unassembled WGS sequence"/>
</dbReference>
<feature type="compositionally biased region" description="Pro residues" evidence="1">
    <location>
        <begin position="22"/>
        <end position="36"/>
    </location>
</feature>
<evidence type="ECO:0000313" key="2">
    <source>
        <dbReference type="EMBL" id="MPC30516.1"/>
    </source>
</evidence>
<accession>A0A5B7EBG9</accession>
<dbReference type="AlphaFoldDB" id="A0A5B7EBG9"/>
<evidence type="ECO:0000256" key="1">
    <source>
        <dbReference type="SAM" id="MobiDB-lite"/>
    </source>
</evidence>
<comment type="caution">
    <text evidence="2">The sequence shown here is derived from an EMBL/GenBank/DDBJ whole genome shotgun (WGS) entry which is preliminary data.</text>
</comment>
<name>A0A5B7EBG9_PORTR</name>
<evidence type="ECO:0000313" key="3">
    <source>
        <dbReference type="Proteomes" id="UP000324222"/>
    </source>
</evidence>
<sequence length="103" mass="11239">MMTLFLTPTCHAAGSFHTQAASPPPSPPNNPAPTTPPDEEVDDVARSTCTPTAQKYWCEKLIPELAEERSSAHVAAKTAKANSRLGIIKRYFRVLTKDIMMSP</sequence>
<protein>
    <submittedName>
        <fullName evidence="2">Uncharacterized protein</fullName>
    </submittedName>
</protein>
<keyword evidence="3" id="KW-1185">Reference proteome</keyword>
<dbReference type="EMBL" id="VSRR010002269">
    <property type="protein sequence ID" value="MPC30516.1"/>
    <property type="molecule type" value="Genomic_DNA"/>
</dbReference>
<proteinExistence type="predicted"/>
<feature type="region of interest" description="Disordered" evidence="1">
    <location>
        <begin position="15"/>
        <end position="45"/>
    </location>
</feature>
<reference evidence="2 3" key="1">
    <citation type="submission" date="2019-05" db="EMBL/GenBank/DDBJ databases">
        <title>Another draft genome of Portunus trituberculatus and its Hox gene families provides insights of decapod evolution.</title>
        <authorList>
            <person name="Jeong J.-H."/>
            <person name="Song I."/>
            <person name="Kim S."/>
            <person name="Choi T."/>
            <person name="Kim D."/>
            <person name="Ryu S."/>
            <person name="Kim W."/>
        </authorList>
    </citation>
    <scope>NUCLEOTIDE SEQUENCE [LARGE SCALE GENOMIC DNA]</scope>
    <source>
        <tissue evidence="2">Muscle</tissue>
    </source>
</reference>
<gene>
    <name evidence="2" type="ORF">E2C01_023782</name>
</gene>
<organism evidence="2 3">
    <name type="scientific">Portunus trituberculatus</name>
    <name type="common">Swimming crab</name>
    <name type="synonym">Neptunus trituberculatus</name>
    <dbReference type="NCBI Taxonomy" id="210409"/>
    <lineage>
        <taxon>Eukaryota</taxon>
        <taxon>Metazoa</taxon>
        <taxon>Ecdysozoa</taxon>
        <taxon>Arthropoda</taxon>
        <taxon>Crustacea</taxon>
        <taxon>Multicrustacea</taxon>
        <taxon>Malacostraca</taxon>
        <taxon>Eumalacostraca</taxon>
        <taxon>Eucarida</taxon>
        <taxon>Decapoda</taxon>
        <taxon>Pleocyemata</taxon>
        <taxon>Brachyura</taxon>
        <taxon>Eubrachyura</taxon>
        <taxon>Portunoidea</taxon>
        <taxon>Portunidae</taxon>
        <taxon>Portuninae</taxon>
        <taxon>Portunus</taxon>
    </lineage>
</organism>